<dbReference type="STRING" id="1230453.C453_19090"/>
<comment type="similarity">
    <text evidence="1">Belongs to the sulfatase family.</text>
</comment>
<sequence>MTSTLPLDYGGYEYGIRTRPTALSESFQNAGYSTAAFVTAFWLGRLYGYDRGIKTFCPLFNLEFWTKNLKGVYLKYAKQLIESGDKSTEEAVELLCPLVGEFLDHLVDYCNERRAEVNQERLHPHYLSSRLHAWDFERAADVAKKAQESFDKDPTTFVATLLQETKQEESSRLFQREGSWFDELLATQLSERAESKSKWLRSLPLVASWASPYGPSPSRMFEQPMEDIENWVDMVRRGKISSARYVTENLATWIEGSEDPYFAWTHLHDIHSESMFTLDFDEEQWFGTELAGHRKFLRGWGGKSLPESTNISRTLSSRYVDTVLEQFVNRVVEGSNNPPLIVITADHGKQRPTRSGDHVNQFYDSLLHVPVAFVHPDLESGSFDGLCSSLDIAPTLLNLLGIDIPESFDGVPVSQYPDGGRSYVIAEDLGRGPCDPSKPANICLRTDDRKVVCSAPVNGNERFSVEYASDLKEDPQELSPLDTSDLPEGFDTLIENVRKRAHQIRQSLAGDAGIPPNSGPSSGNLWKNTQ</sequence>
<evidence type="ECO:0000256" key="2">
    <source>
        <dbReference type="SAM" id="MobiDB-lite"/>
    </source>
</evidence>
<feature type="region of interest" description="Disordered" evidence="2">
    <location>
        <begin position="504"/>
        <end position="530"/>
    </location>
</feature>
<feature type="domain" description="Sulfatase N-terminal" evidence="3">
    <location>
        <begin position="232"/>
        <end position="402"/>
    </location>
</feature>
<name>M0HBA9_HALEO</name>
<dbReference type="SUPFAM" id="SSF53649">
    <property type="entry name" value="Alkaline phosphatase-like"/>
    <property type="match status" value="1"/>
</dbReference>
<comment type="caution">
    <text evidence="4">The sequence shown here is derived from an EMBL/GenBank/DDBJ whole genome shotgun (WGS) entry which is preliminary data.</text>
</comment>
<dbReference type="EMBL" id="AOLK01000024">
    <property type="protein sequence ID" value="ELZ81073.1"/>
    <property type="molecule type" value="Genomic_DNA"/>
</dbReference>
<dbReference type="Gene3D" id="3.40.720.10">
    <property type="entry name" value="Alkaline Phosphatase, subunit A"/>
    <property type="match status" value="1"/>
</dbReference>
<evidence type="ECO:0000313" key="4">
    <source>
        <dbReference type="EMBL" id="ELZ81073.1"/>
    </source>
</evidence>
<dbReference type="InterPro" id="IPR017850">
    <property type="entry name" value="Alkaline_phosphatase_core_sf"/>
</dbReference>
<dbReference type="Proteomes" id="UP000011612">
    <property type="component" value="Unassembled WGS sequence"/>
</dbReference>
<accession>M0HBA9</accession>
<keyword evidence="5" id="KW-1185">Reference proteome</keyword>
<feature type="compositionally biased region" description="Polar residues" evidence="2">
    <location>
        <begin position="519"/>
        <end position="530"/>
    </location>
</feature>
<evidence type="ECO:0000259" key="3">
    <source>
        <dbReference type="Pfam" id="PF00884"/>
    </source>
</evidence>
<dbReference type="InterPro" id="IPR050738">
    <property type="entry name" value="Sulfatase"/>
</dbReference>
<dbReference type="AlphaFoldDB" id="M0HBA9"/>
<protein>
    <submittedName>
        <fullName evidence="4">Sulfatase-like protein</fullName>
    </submittedName>
</protein>
<reference evidence="4 5" key="1">
    <citation type="journal article" date="2014" name="PLoS Genet.">
        <title>Phylogenetically driven sequencing of extremely halophilic archaea reveals strategies for static and dynamic osmo-response.</title>
        <authorList>
            <person name="Becker E.A."/>
            <person name="Seitzer P.M."/>
            <person name="Tritt A."/>
            <person name="Larsen D."/>
            <person name="Krusor M."/>
            <person name="Yao A.I."/>
            <person name="Wu D."/>
            <person name="Madern D."/>
            <person name="Eisen J.A."/>
            <person name="Darling A.E."/>
            <person name="Facciotti M.T."/>
        </authorList>
    </citation>
    <scope>NUCLEOTIDE SEQUENCE [LARGE SCALE GENOMIC DNA]</scope>
    <source>
        <strain evidence="4 5">ATCC BAA-1513</strain>
    </source>
</reference>
<dbReference type="GO" id="GO:0004065">
    <property type="term" value="F:arylsulfatase activity"/>
    <property type="evidence" value="ECO:0007669"/>
    <property type="project" value="TreeGrafter"/>
</dbReference>
<proteinExistence type="inferred from homology"/>
<dbReference type="PANTHER" id="PTHR42693">
    <property type="entry name" value="ARYLSULFATASE FAMILY MEMBER"/>
    <property type="match status" value="1"/>
</dbReference>
<dbReference type="Pfam" id="PF00884">
    <property type="entry name" value="Sulfatase"/>
    <property type="match status" value="1"/>
</dbReference>
<gene>
    <name evidence="4" type="ORF">C453_19090</name>
</gene>
<dbReference type="PANTHER" id="PTHR42693:SF33">
    <property type="entry name" value="ARYLSULFATASE"/>
    <property type="match status" value="1"/>
</dbReference>
<dbReference type="InterPro" id="IPR000917">
    <property type="entry name" value="Sulfatase_N"/>
</dbReference>
<evidence type="ECO:0000313" key="5">
    <source>
        <dbReference type="Proteomes" id="UP000011612"/>
    </source>
</evidence>
<evidence type="ECO:0000256" key="1">
    <source>
        <dbReference type="ARBA" id="ARBA00008779"/>
    </source>
</evidence>
<organism evidence="4 5">
    <name type="scientific">Haloferax elongans ATCC BAA-1513</name>
    <dbReference type="NCBI Taxonomy" id="1230453"/>
    <lineage>
        <taxon>Archaea</taxon>
        <taxon>Methanobacteriati</taxon>
        <taxon>Methanobacteriota</taxon>
        <taxon>Stenosarchaea group</taxon>
        <taxon>Halobacteria</taxon>
        <taxon>Halobacteriales</taxon>
        <taxon>Haloferacaceae</taxon>
        <taxon>Haloferax</taxon>
    </lineage>
</organism>
<dbReference type="PATRIC" id="fig|1230453.4.peg.3801"/>